<gene>
    <name evidence="1" type="ORF">JR316_0013162</name>
</gene>
<dbReference type="Proteomes" id="UP000664032">
    <property type="component" value="Unassembled WGS sequence"/>
</dbReference>
<organism evidence="1 2">
    <name type="scientific">Psilocybe cubensis</name>
    <name type="common">Psychedelic mushroom</name>
    <name type="synonym">Stropharia cubensis</name>
    <dbReference type="NCBI Taxonomy" id="181762"/>
    <lineage>
        <taxon>Eukaryota</taxon>
        <taxon>Fungi</taxon>
        <taxon>Dikarya</taxon>
        <taxon>Basidiomycota</taxon>
        <taxon>Agaricomycotina</taxon>
        <taxon>Agaricomycetes</taxon>
        <taxon>Agaricomycetidae</taxon>
        <taxon>Agaricales</taxon>
        <taxon>Agaricineae</taxon>
        <taxon>Strophariaceae</taxon>
        <taxon>Psilocybe</taxon>
    </lineage>
</organism>
<accession>A0ACB8GH67</accession>
<keyword evidence="1" id="KW-0378">Hydrolase</keyword>
<sequence length="575" mass="65898">MYRIVRPNVAFAFKAARRSQHSIPLFIMKHLKALNDIIAFPTKSLATKMIYDKNPPYPHYDHLPYAKEPWKSIYVFYRLFTTLALVPFWVVTYSVLPRRYRPRASWNLRQIVNVNFTRRIFKVTEVAGVTWGTRDPTVAPDAHSLKETRFEWVEPLPKEFQTGIVVDSVPFTRVGCYIWPKDDHPKIKRVNKSDDTRDLISHLDLEAGSDDVPLIGIFMHGGGYCHMSAHESSRTSRIPRNLVKRKILHKVYAVEYRLLQHAPFPAVVQDAAAVYAHVVKQYRIKKSQCKIILIGDSSGGNLVLSLARWLRDEGHLPLPHGLLLLSPSCDTSHALPETLSSYIPRPNQFTDYLVDTPEPRALLQRTFLGFKYHPDSPSIDEERRLMQVVHSEYVSPCSPIVLKRWGHDLKQDPEGEHEARFTRQILQRLPTYLRSNRAPENLNVVTAQIEVDGDNPYHKSCRFPKLFGDFPRTLIICGDAERLVREVRSLVAAMTTDGVDLQVHWARDACHDPLMLSEFWWDRTVLEEIWQSVEAWVKGFEGYNISSESSDSSLDSHLNVHPEAAAAIKAGTLEG</sequence>
<evidence type="ECO:0000313" key="1">
    <source>
        <dbReference type="EMBL" id="KAH9474697.1"/>
    </source>
</evidence>
<protein>
    <submittedName>
        <fullName evidence="1">Monoterpene epsilon-lactone hydrolase</fullName>
    </submittedName>
</protein>
<evidence type="ECO:0000313" key="2">
    <source>
        <dbReference type="Proteomes" id="UP000664032"/>
    </source>
</evidence>
<name>A0ACB8GH67_PSICU</name>
<keyword evidence="2" id="KW-1185">Reference proteome</keyword>
<comment type="caution">
    <text evidence="1">The sequence shown here is derived from an EMBL/GenBank/DDBJ whole genome shotgun (WGS) entry which is preliminary data.</text>
</comment>
<proteinExistence type="predicted"/>
<reference evidence="1" key="1">
    <citation type="submission" date="2021-10" db="EMBL/GenBank/DDBJ databases">
        <title>Psilocybe cubensis genome.</title>
        <authorList>
            <person name="Mckernan K.J."/>
            <person name="Crawford S."/>
            <person name="Trippe A."/>
            <person name="Kane L.T."/>
            <person name="Mclaughlin S."/>
        </authorList>
    </citation>
    <scope>NUCLEOTIDE SEQUENCE</scope>
    <source>
        <strain evidence="1">MGC-MH-2018</strain>
    </source>
</reference>
<dbReference type="EMBL" id="JAFIQS020000013">
    <property type="protein sequence ID" value="KAH9474697.1"/>
    <property type="molecule type" value="Genomic_DNA"/>
</dbReference>